<dbReference type="STRING" id="688867.SAMN05660236_4116"/>
<evidence type="ECO:0000313" key="3">
    <source>
        <dbReference type="Proteomes" id="UP000190961"/>
    </source>
</evidence>
<dbReference type="PANTHER" id="PTHR34406">
    <property type="entry name" value="PROTEIN YCEI"/>
    <property type="match status" value="1"/>
</dbReference>
<dbReference type="SUPFAM" id="SSF101874">
    <property type="entry name" value="YceI-like"/>
    <property type="match status" value="1"/>
</dbReference>
<keyword evidence="3" id="KW-1185">Reference proteome</keyword>
<feature type="domain" description="Lipid/polyisoprenoid-binding YceI-like" evidence="1">
    <location>
        <begin position="23"/>
        <end position="178"/>
    </location>
</feature>
<evidence type="ECO:0000313" key="2">
    <source>
        <dbReference type="EMBL" id="SKC82217.1"/>
    </source>
</evidence>
<dbReference type="EMBL" id="FUZU01000003">
    <property type="protein sequence ID" value="SKC82217.1"/>
    <property type="molecule type" value="Genomic_DNA"/>
</dbReference>
<dbReference type="SMART" id="SM00867">
    <property type="entry name" value="YceI"/>
    <property type="match status" value="1"/>
</dbReference>
<dbReference type="Proteomes" id="UP000190961">
    <property type="component" value="Unassembled WGS sequence"/>
</dbReference>
<dbReference type="InterPro" id="IPR036761">
    <property type="entry name" value="TTHA0802/YceI-like_sf"/>
</dbReference>
<proteinExistence type="predicted"/>
<dbReference type="OrthoDB" id="116832at2"/>
<dbReference type="Gene3D" id="2.40.128.110">
    <property type="entry name" value="Lipid/polyisoprenoid-binding, YceI-like"/>
    <property type="match status" value="1"/>
</dbReference>
<dbReference type="Pfam" id="PF04264">
    <property type="entry name" value="YceI"/>
    <property type="match status" value="1"/>
</dbReference>
<accession>A0A1T5M1S9</accession>
<organism evidence="2 3">
    <name type="scientific">Ohtaekwangia koreensis</name>
    <dbReference type="NCBI Taxonomy" id="688867"/>
    <lineage>
        <taxon>Bacteria</taxon>
        <taxon>Pseudomonadati</taxon>
        <taxon>Bacteroidota</taxon>
        <taxon>Cytophagia</taxon>
        <taxon>Cytophagales</taxon>
        <taxon>Fulvivirgaceae</taxon>
        <taxon>Ohtaekwangia</taxon>
    </lineage>
</organism>
<dbReference type="RefSeq" id="WP_079688671.1">
    <property type="nucleotide sequence ID" value="NZ_FUZU01000003.1"/>
</dbReference>
<protein>
    <submittedName>
        <fullName evidence="2">YceI-like domain-containing protein</fullName>
    </submittedName>
</protein>
<dbReference type="InterPro" id="IPR007372">
    <property type="entry name" value="Lipid/polyisoprenoid-bd_YceI"/>
</dbReference>
<dbReference type="PROSITE" id="PS51257">
    <property type="entry name" value="PROKAR_LIPOPROTEIN"/>
    <property type="match status" value="1"/>
</dbReference>
<dbReference type="AlphaFoldDB" id="A0A1T5M1S9"/>
<evidence type="ECO:0000259" key="1">
    <source>
        <dbReference type="SMART" id="SM00867"/>
    </source>
</evidence>
<dbReference type="PANTHER" id="PTHR34406:SF1">
    <property type="entry name" value="PROTEIN YCEI"/>
    <property type="match status" value="1"/>
</dbReference>
<name>A0A1T5M1S9_9BACT</name>
<sequence length="180" mass="20510">MRLILILILSLIVGCNVGIGQQRFFIERASISFFSDGVIEDIAAKNDKVTSIFDVHQGDIAYLLNVSDFQFDKKLMQVHFNEKYMESEKYPKSSFQGKIIGFDPSSSGIQKVKAVGKLTIHGVTKEVEFPGTAEVRNNQLYLKSRFVVKLKDYNIKVPQIVWQNIAQQVEVTVDFNYRPL</sequence>
<reference evidence="2 3" key="1">
    <citation type="submission" date="2017-02" db="EMBL/GenBank/DDBJ databases">
        <authorList>
            <person name="Peterson S.W."/>
        </authorList>
    </citation>
    <scope>NUCLEOTIDE SEQUENCE [LARGE SCALE GENOMIC DNA]</scope>
    <source>
        <strain evidence="2 3">DSM 25262</strain>
    </source>
</reference>
<gene>
    <name evidence="2" type="ORF">SAMN05660236_4116</name>
</gene>